<dbReference type="PANTHER" id="PTHR37828:SF1">
    <property type="entry name" value="YCII-RELATED DOMAIN-CONTAINING PROTEIN"/>
    <property type="match status" value="1"/>
</dbReference>
<dbReference type="Gene3D" id="3.30.70.1060">
    <property type="entry name" value="Dimeric alpha+beta barrel"/>
    <property type="match status" value="1"/>
</dbReference>
<gene>
    <name evidence="3" type="ORF">NWE73_13110</name>
</gene>
<accession>A0ABT6DL58</accession>
<evidence type="ECO:0000256" key="1">
    <source>
        <dbReference type="ARBA" id="ARBA00007689"/>
    </source>
</evidence>
<comment type="caution">
    <text evidence="3">The sequence shown here is derived from an EMBL/GenBank/DDBJ whole genome shotgun (WGS) entry which is preliminary data.</text>
</comment>
<comment type="similarity">
    <text evidence="1">Belongs to the YciI family.</text>
</comment>
<dbReference type="Pfam" id="PF03795">
    <property type="entry name" value="YCII"/>
    <property type="match status" value="1"/>
</dbReference>
<dbReference type="SUPFAM" id="SSF54909">
    <property type="entry name" value="Dimeric alpha+beta barrel"/>
    <property type="match status" value="1"/>
</dbReference>
<name>A0ABT6DL58_9BACT</name>
<feature type="domain" description="YCII-related" evidence="2">
    <location>
        <begin position="1"/>
        <end position="81"/>
    </location>
</feature>
<keyword evidence="4" id="KW-1185">Reference proteome</keyword>
<dbReference type="RefSeq" id="WP_277578792.1">
    <property type="nucleotide sequence ID" value="NZ_JANRMI010000004.1"/>
</dbReference>
<evidence type="ECO:0000313" key="3">
    <source>
        <dbReference type="EMBL" id="MDG0817314.1"/>
    </source>
</evidence>
<reference evidence="3" key="1">
    <citation type="submission" date="2022-08" db="EMBL/GenBank/DDBJ databases">
        <title>Novel Bdellovibrio Species Isolated from Svalbard: Designation Bdellovibrio svalbardensis.</title>
        <authorList>
            <person name="Mitchell R.J."/>
            <person name="Choi S.Y."/>
        </authorList>
    </citation>
    <scope>NUCLEOTIDE SEQUENCE</scope>
    <source>
        <strain evidence="3">PAP01</strain>
    </source>
</reference>
<sequence>MFVITLTYLKPLSEVEKQLPAHREFLKQGYSAGMLLASGPMIPRTGGIILARGNDKNAILNFLESDPFKKNDIAAYEVVEFDPVLFSDDFAKSI</sequence>
<proteinExistence type="inferred from homology"/>
<dbReference type="InterPro" id="IPR005545">
    <property type="entry name" value="YCII"/>
</dbReference>
<dbReference type="Proteomes" id="UP001152321">
    <property type="component" value="Unassembled WGS sequence"/>
</dbReference>
<evidence type="ECO:0000313" key="4">
    <source>
        <dbReference type="Proteomes" id="UP001152321"/>
    </source>
</evidence>
<protein>
    <submittedName>
        <fullName evidence="3">YciI family protein</fullName>
    </submittedName>
</protein>
<dbReference type="EMBL" id="JANRMI010000004">
    <property type="protein sequence ID" value="MDG0817314.1"/>
    <property type="molecule type" value="Genomic_DNA"/>
</dbReference>
<evidence type="ECO:0000259" key="2">
    <source>
        <dbReference type="Pfam" id="PF03795"/>
    </source>
</evidence>
<dbReference type="PANTHER" id="PTHR37828">
    <property type="entry name" value="GSR2449 PROTEIN"/>
    <property type="match status" value="1"/>
</dbReference>
<organism evidence="3 4">
    <name type="scientific">Bdellovibrio svalbardensis</name>
    <dbReference type="NCBI Taxonomy" id="2972972"/>
    <lineage>
        <taxon>Bacteria</taxon>
        <taxon>Pseudomonadati</taxon>
        <taxon>Bdellovibrionota</taxon>
        <taxon>Bdellovibrionia</taxon>
        <taxon>Bdellovibrionales</taxon>
        <taxon>Pseudobdellovibrionaceae</taxon>
        <taxon>Bdellovibrio</taxon>
    </lineage>
</organism>
<dbReference type="InterPro" id="IPR011008">
    <property type="entry name" value="Dimeric_a/b-barrel"/>
</dbReference>